<evidence type="ECO:0000313" key="3">
    <source>
        <dbReference type="Proteomes" id="UP000290889"/>
    </source>
</evidence>
<dbReference type="KEGG" id="mur:EQY75_02910"/>
<gene>
    <name evidence="2" type="ORF">EQY75_02910</name>
</gene>
<evidence type="ECO:0000313" key="2">
    <source>
        <dbReference type="EMBL" id="QBA63590.1"/>
    </source>
</evidence>
<proteinExistence type="predicted"/>
<feature type="transmembrane region" description="Helical" evidence="1">
    <location>
        <begin position="107"/>
        <end position="127"/>
    </location>
</feature>
<accession>A0A411E803</accession>
<organism evidence="2 3">
    <name type="scientific">Muriicola soli</name>
    <dbReference type="NCBI Taxonomy" id="2507538"/>
    <lineage>
        <taxon>Bacteria</taxon>
        <taxon>Pseudomonadati</taxon>
        <taxon>Bacteroidota</taxon>
        <taxon>Flavobacteriia</taxon>
        <taxon>Flavobacteriales</taxon>
        <taxon>Flavobacteriaceae</taxon>
        <taxon>Muriicola</taxon>
    </lineage>
</organism>
<dbReference type="Proteomes" id="UP000290889">
    <property type="component" value="Chromosome"/>
</dbReference>
<keyword evidence="3" id="KW-1185">Reference proteome</keyword>
<reference evidence="2 3" key="1">
    <citation type="submission" date="2019-01" db="EMBL/GenBank/DDBJ databases">
        <title>Muriicola soli sp. nov., isolated from soil.</title>
        <authorList>
            <person name="Kang H.J."/>
            <person name="Kim S.B."/>
        </authorList>
    </citation>
    <scope>NUCLEOTIDE SEQUENCE [LARGE SCALE GENOMIC DNA]</scope>
    <source>
        <strain evidence="2 3">MMS17-SY002</strain>
    </source>
</reference>
<sequence length="137" mass="15410">MNQKEEKIDKRLRELFSEIPLEGPSEGFTSGVLKHLEPASSRVAKQHTPLFSWTSWFLVITISVLLIAFGFLSGGLEVAEIDANKLLISEALSSAGQFLPNIANSAVLVYSMMALILCFSVQILWFTRNWNRRRIVL</sequence>
<name>A0A411E803_9FLAO</name>
<evidence type="ECO:0008006" key="4">
    <source>
        <dbReference type="Google" id="ProtNLM"/>
    </source>
</evidence>
<dbReference type="EMBL" id="CP035544">
    <property type="protein sequence ID" value="QBA63590.1"/>
    <property type="molecule type" value="Genomic_DNA"/>
</dbReference>
<feature type="transmembrane region" description="Helical" evidence="1">
    <location>
        <begin position="50"/>
        <end position="72"/>
    </location>
</feature>
<protein>
    <recommendedName>
        <fullName evidence="4">DUF5056 domain-containing protein</fullName>
    </recommendedName>
</protein>
<dbReference type="AlphaFoldDB" id="A0A411E803"/>
<keyword evidence="1" id="KW-1133">Transmembrane helix</keyword>
<keyword evidence="1" id="KW-0472">Membrane</keyword>
<dbReference type="RefSeq" id="WP_129602725.1">
    <property type="nucleotide sequence ID" value="NZ_CP035544.1"/>
</dbReference>
<evidence type="ECO:0000256" key="1">
    <source>
        <dbReference type="SAM" id="Phobius"/>
    </source>
</evidence>
<keyword evidence="1" id="KW-0812">Transmembrane</keyword>